<name>A0ABY1YDV3_9HYPH</name>
<dbReference type="Pfam" id="PF02653">
    <property type="entry name" value="BPD_transp_2"/>
    <property type="match status" value="1"/>
</dbReference>
<evidence type="ECO:0000256" key="4">
    <source>
        <dbReference type="ARBA" id="ARBA00022989"/>
    </source>
</evidence>
<comment type="caution">
    <text evidence="7">The sequence shown here is derived from an EMBL/GenBank/DDBJ whole genome shotgun (WGS) entry which is preliminary data.</text>
</comment>
<feature type="transmembrane region" description="Helical" evidence="6">
    <location>
        <begin position="27"/>
        <end position="50"/>
    </location>
</feature>
<evidence type="ECO:0000313" key="7">
    <source>
        <dbReference type="EMBL" id="TBN18485.1"/>
    </source>
</evidence>
<feature type="transmembrane region" description="Helical" evidence="6">
    <location>
        <begin position="133"/>
        <end position="151"/>
    </location>
</feature>
<dbReference type="NCBIfam" id="TIGR03408">
    <property type="entry name" value="urea_trans_UrtC"/>
    <property type="match status" value="1"/>
</dbReference>
<comment type="subcellular location">
    <subcellularLocation>
        <location evidence="1">Cell membrane</location>
        <topology evidence="1">Multi-pass membrane protein</topology>
    </subcellularLocation>
</comment>
<feature type="transmembrane region" description="Helical" evidence="6">
    <location>
        <begin position="228"/>
        <end position="249"/>
    </location>
</feature>
<evidence type="ECO:0000256" key="1">
    <source>
        <dbReference type="ARBA" id="ARBA00004651"/>
    </source>
</evidence>
<feature type="transmembrane region" description="Helical" evidence="6">
    <location>
        <begin position="180"/>
        <end position="199"/>
    </location>
</feature>
<dbReference type="CDD" id="cd06581">
    <property type="entry name" value="TM_PBP1_LivM_like"/>
    <property type="match status" value="1"/>
</dbReference>
<evidence type="ECO:0000256" key="2">
    <source>
        <dbReference type="ARBA" id="ARBA00022475"/>
    </source>
</evidence>
<evidence type="ECO:0000256" key="3">
    <source>
        <dbReference type="ARBA" id="ARBA00022692"/>
    </source>
</evidence>
<dbReference type="InterPro" id="IPR043428">
    <property type="entry name" value="LivM-like"/>
</dbReference>
<feature type="transmembrane region" description="Helical" evidence="6">
    <location>
        <begin position="305"/>
        <end position="325"/>
    </location>
</feature>
<organism evidence="7 8">
    <name type="scientific">Agrobacterium cavarae</name>
    <dbReference type="NCBI Taxonomy" id="2528239"/>
    <lineage>
        <taxon>Bacteria</taxon>
        <taxon>Pseudomonadati</taxon>
        <taxon>Pseudomonadota</taxon>
        <taxon>Alphaproteobacteria</taxon>
        <taxon>Hyphomicrobiales</taxon>
        <taxon>Rhizobiaceae</taxon>
        <taxon>Rhizobium/Agrobacterium group</taxon>
        <taxon>Agrobacterium</taxon>
    </lineage>
</organism>
<dbReference type="EMBL" id="SISF01000020">
    <property type="protein sequence ID" value="TBN18485.1"/>
    <property type="molecule type" value="Genomic_DNA"/>
</dbReference>
<feature type="transmembrane region" description="Helical" evidence="6">
    <location>
        <begin position="269"/>
        <end position="298"/>
    </location>
</feature>
<dbReference type="InterPro" id="IPR001851">
    <property type="entry name" value="ABC_transp_permease"/>
</dbReference>
<keyword evidence="4 6" id="KW-1133">Transmembrane helix</keyword>
<evidence type="ECO:0000313" key="8">
    <source>
        <dbReference type="Proteomes" id="UP000294239"/>
    </source>
</evidence>
<keyword evidence="8" id="KW-1185">Reference proteome</keyword>
<dbReference type="Proteomes" id="UP000294239">
    <property type="component" value="Unassembled WGS sequence"/>
</dbReference>
<protein>
    <submittedName>
        <fullName evidence="7">Urea ABC transporter permease subunit UrtC</fullName>
    </submittedName>
</protein>
<keyword evidence="3 6" id="KW-0812">Transmembrane</keyword>
<gene>
    <name evidence="7" type="primary">urtC</name>
    <name evidence="7" type="ORF">EYC79_02085</name>
</gene>
<sequence length="341" mass="36521">MLLVCLGLLILACGVTGAGPSSYVLNLVGQIATFGILAISLDIIWGYAGILSLGHGLFFAIGGYVVAMHMVKVGYLSTGAQPDFMVFMGWSDLPFYYAGFEFAPYALLVAICVSALVAFVIGYSAFRARVVGVYFSIITQAFVYIAMLLMFRNDTGFGGNNGMTGFSTLLSWPLAERRTVAFLAAISVLCTALLLFAMARLVTSRFGQMLVAIRDDEARLRFLGRETLWVKLGIWTLSAILATLAGVLYVPQVGIVNPRVLAPDLSLEIAVWVAIGGRGSLSGALLGAIVISTLKFILTAVAPDLWPFILSALVLFVVVMLSNGLSDLPGMFATKVRKMAR</sequence>
<feature type="transmembrane region" description="Helical" evidence="6">
    <location>
        <begin position="57"/>
        <end position="75"/>
    </location>
</feature>
<keyword evidence="2" id="KW-1003">Cell membrane</keyword>
<dbReference type="PANTHER" id="PTHR30482:SF4">
    <property type="entry name" value="SLR1201 PROTEIN"/>
    <property type="match status" value="1"/>
</dbReference>
<evidence type="ECO:0000256" key="6">
    <source>
        <dbReference type="SAM" id="Phobius"/>
    </source>
</evidence>
<feature type="transmembrane region" description="Helical" evidence="6">
    <location>
        <begin position="95"/>
        <end position="121"/>
    </location>
</feature>
<accession>A0ABY1YDV3</accession>
<keyword evidence="5 6" id="KW-0472">Membrane</keyword>
<evidence type="ECO:0000256" key="5">
    <source>
        <dbReference type="ARBA" id="ARBA00023136"/>
    </source>
</evidence>
<reference evidence="7 8" key="1">
    <citation type="submission" date="2019-02" db="EMBL/GenBank/DDBJ databases">
        <title>Current taxonomic status of genus Agrobacterium and description of Agrobacterium cavarae sp. nov. isolated from maize roots.</title>
        <authorList>
            <person name="Flores-Felix J.D."/>
            <person name="Menendez E."/>
            <person name="Ramirez-Bahena M.H."/>
            <person name="Garcia-Fraile P."/>
            <person name="Velazquez E."/>
        </authorList>
    </citation>
    <scope>NUCLEOTIDE SEQUENCE [LARGE SCALE GENOMIC DNA]</scope>
    <source>
        <strain evidence="7 8">RZME10</strain>
    </source>
</reference>
<proteinExistence type="predicted"/>
<dbReference type="PANTHER" id="PTHR30482">
    <property type="entry name" value="HIGH-AFFINITY BRANCHED-CHAIN AMINO ACID TRANSPORT SYSTEM PERMEASE"/>
    <property type="match status" value="1"/>
</dbReference>
<dbReference type="InterPro" id="IPR017778">
    <property type="entry name" value="ABC_transptr_urea_perm_UrtC"/>
</dbReference>